<evidence type="ECO:0000313" key="4">
    <source>
        <dbReference type="Proteomes" id="UP000002368"/>
    </source>
</evidence>
<dbReference type="AlphaFoldDB" id="D5WY45"/>
<dbReference type="SMR" id="D5WY45"/>
<dbReference type="eggNOG" id="COG4758">
    <property type="taxonomic scope" value="Bacteria"/>
</dbReference>
<keyword evidence="1" id="KW-0812">Transmembrane</keyword>
<organism evidence="3 4">
    <name type="scientific">Kyrpidia tusciae (strain DSM 2912 / NBRC 15312 / T2)</name>
    <name type="common">Bacillus tusciae</name>
    <dbReference type="NCBI Taxonomy" id="562970"/>
    <lineage>
        <taxon>Bacteria</taxon>
        <taxon>Bacillati</taxon>
        <taxon>Bacillota</taxon>
        <taxon>Bacilli</taxon>
        <taxon>Bacillales</taxon>
        <taxon>Alicyclobacillaceae</taxon>
        <taxon>Kyrpidia</taxon>
    </lineage>
</organism>
<protein>
    <submittedName>
        <fullName evidence="3">Cell wall-active antibiotics response protein</fullName>
    </submittedName>
</protein>
<sequence length="215" mass="24982">MDRRRRNTALLFLACGLYLLLFRHVGLAEQLAILLLVLGILGLRKTSLRRLAGLLIVLGILLLIGWHLVPIASVVLLASWFWLHVPRRERRRIPYLYRRPLHSVRLESRPWLLQDQGFLGAIGEYHIDFNLAVGEKPETFWMIQNLAAKVEIWLPEDAGAVVEASTLFGRVEVPGRRDEGLINRVKWKSPFYEQSRYRFHFRIVLVMGDIEIKQV</sequence>
<dbReference type="Proteomes" id="UP000002368">
    <property type="component" value="Chromosome"/>
</dbReference>
<dbReference type="STRING" id="562970.Btus_1389"/>
<evidence type="ECO:0000259" key="2">
    <source>
        <dbReference type="Pfam" id="PF09922"/>
    </source>
</evidence>
<dbReference type="KEGG" id="bts:Btus_1389"/>
<gene>
    <name evidence="3" type="ordered locus">Btus_1389</name>
</gene>
<dbReference type="NCBIfam" id="NF040535">
    <property type="entry name" value="LiaF_C_term"/>
    <property type="match status" value="1"/>
</dbReference>
<keyword evidence="1" id="KW-1133">Transmembrane helix</keyword>
<feature type="transmembrane region" description="Helical" evidence="1">
    <location>
        <begin position="52"/>
        <end position="83"/>
    </location>
</feature>
<keyword evidence="1" id="KW-0472">Membrane</keyword>
<name>D5WY45_KYRT2</name>
<proteinExistence type="predicted"/>
<evidence type="ECO:0000256" key="1">
    <source>
        <dbReference type="SAM" id="Phobius"/>
    </source>
</evidence>
<dbReference type="InterPro" id="IPR047793">
    <property type="entry name" value="LiaF_C"/>
</dbReference>
<keyword evidence="4" id="KW-1185">Reference proteome</keyword>
<accession>D5WY45</accession>
<dbReference type="InterPro" id="IPR024425">
    <property type="entry name" value="LiaF-like_C"/>
</dbReference>
<evidence type="ECO:0000313" key="3">
    <source>
        <dbReference type="EMBL" id="ADG06104.1"/>
    </source>
</evidence>
<dbReference type="HOGENOM" id="CLU_1254929_0_0_9"/>
<dbReference type="EMBL" id="CP002017">
    <property type="protein sequence ID" value="ADG06104.1"/>
    <property type="molecule type" value="Genomic_DNA"/>
</dbReference>
<feature type="domain" description="Cell wall-active antibiotics response LiaF-like C-terminal" evidence="2">
    <location>
        <begin position="105"/>
        <end position="212"/>
    </location>
</feature>
<dbReference type="Pfam" id="PF09922">
    <property type="entry name" value="LiaF-like_C"/>
    <property type="match status" value="1"/>
</dbReference>
<reference evidence="3 4" key="1">
    <citation type="journal article" date="2011" name="Stand. Genomic Sci.">
        <title>Complete genome sequence of the thermophilic, hydrogen-oxidizing Bacillus tusciae type strain (T2) and reclassification in the new genus, Kyrpidia gen. nov. as Kyrpidia tusciae comb. nov. and emendation of the family Alicyclobacillaceae da Costa and Rainey, 2010.</title>
        <authorList>
            <person name="Klenk H.P."/>
            <person name="Lapidus A."/>
            <person name="Chertkov O."/>
            <person name="Copeland A."/>
            <person name="Del Rio T.G."/>
            <person name="Nolan M."/>
            <person name="Lucas S."/>
            <person name="Chen F."/>
            <person name="Tice H."/>
            <person name="Cheng J.F."/>
            <person name="Han C."/>
            <person name="Bruce D."/>
            <person name="Goodwin L."/>
            <person name="Pitluck S."/>
            <person name="Pati A."/>
            <person name="Ivanova N."/>
            <person name="Mavromatis K."/>
            <person name="Daum C."/>
            <person name="Chen A."/>
            <person name="Palaniappan K."/>
            <person name="Chang Y.J."/>
            <person name="Land M."/>
            <person name="Hauser L."/>
            <person name="Jeffries C.D."/>
            <person name="Detter J.C."/>
            <person name="Rohde M."/>
            <person name="Abt B."/>
            <person name="Pukall R."/>
            <person name="Goker M."/>
            <person name="Bristow J."/>
            <person name="Markowitz V."/>
            <person name="Hugenholtz P."/>
            <person name="Eisen J.A."/>
        </authorList>
    </citation>
    <scope>NUCLEOTIDE SEQUENCE [LARGE SCALE GENOMIC DNA]</scope>
    <source>
        <strain evidence="3 4">DSM 2912</strain>
    </source>
</reference>
<dbReference type="OrthoDB" id="2660937at2"/>
<dbReference type="RefSeq" id="WP_013075394.1">
    <property type="nucleotide sequence ID" value="NC_014098.1"/>
</dbReference>